<name>A0A5M9K5L3_MONFR</name>
<dbReference type="AlphaFoldDB" id="A0A5M9K5L3"/>
<sequence length="109" mass="12663">MCGLQTKLKGRPFFRSFPFGESVYSKHHLLILFIYHPVNLSSHGSHLTISTGESTRDYQNSKVSSDQYNQTNHNCQPFAHQSYPRFGLLTLPLQYYYFDKQHKSCLSKS</sequence>
<organism evidence="1 2">
    <name type="scientific">Monilinia fructicola</name>
    <name type="common">Brown rot fungus</name>
    <name type="synonym">Ciboria fructicola</name>
    <dbReference type="NCBI Taxonomy" id="38448"/>
    <lineage>
        <taxon>Eukaryota</taxon>
        <taxon>Fungi</taxon>
        <taxon>Dikarya</taxon>
        <taxon>Ascomycota</taxon>
        <taxon>Pezizomycotina</taxon>
        <taxon>Leotiomycetes</taxon>
        <taxon>Helotiales</taxon>
        <taxon>Sclerotiniaceae</taxon>
        <taxon>Monilinia</taxon>
    </lineage>
</organism>
<keyword evidence="2" id="KW-1185">Reference proteome</keyword>
<accession>A0A5M9K5L3</accession>
<dbReference type="EMBL" id="VICG01000001">
    <property type="protein sequence ID" value="KAA8577118.1"/>
    <property type="molecule type" value="Genomic_DNA"/>
</dbReference>
<gene>
    <name evidence="1" type="ORF">EYC84_007119</name>
</gene>
<proteinExistence type="predicted"/>
<comment type="caution">
    <text evidence="1">The sequence shown here is derived from an EMBL/GenBank/DDBJ whole genome shotgun (WGS) entry which is preliminary data.</text>
</comment>
<evidence type="ECO:0000313" key="2">
    <source>
        <dbReference type="Proteomes" id="UP000322873"/>
    </source>
</evidence>
<protein>
    <submittedName>
        <fullName evidence="1">Uncharacterized protein</fullName>
    </submittedName>
</protein>
<reference evidence="1 2" key="1">
    <citation type="submission" date="2019-06" db="EMBL/GenBank/DDBJ databases">
        <title>Genome Sequence of the Brown Rot Fungal Pathogen Monilinia fructicola.</title>
        <authorList>
            <person name="De Miccolis Angelini R.M."/>
            <person name="Landi L."/>
            <person name="Abate D."/>
            <person name="Pollastro S."/>
            <person name="Romanazzi G."/>
            <person name="Faretra F."/>
        </authorList>
    </citation>
    <scope>NUCLEOTIDE SEQUENCE [LARGE SCALE GENOMIC DNA]</scope>
    <source>
        <strain evidence="1 2">Mfrc123</strain>
    </source>
</reference>
<dbReference type="Proteomes" id="UP000322873">
    <property type="component" value="Unassembled WGS sequence"/>
</dbReference>
<evidence type="ECO:0000313" key="1">
    <source>
        <dbReference type="EMBL" id="KAA8577118.1"/>
    </source>
</evidence>